<dbReference type="PANTHER" id="PTHR32347">
    <property type="entry name" value="EFFLUX SYSTEM COMPONENT YKNX-RELATED"/>
    <property type="match status" value="1"/>
</dbReference>
<evidence type="ECO:0000256" key="1">
    <source>
        <dbReference type="ARBA" id="ARBA00004196"/>
    </source>
</evidence>
<dbReference type="InterPro" id="IPR050465">
    <property type="entry name" value="UPF0194_transport"/>
</dbReference>
<dbReference type="AlphaFoldDB" id="A0A0N8GLI7"/>
<dbReference type="InterPro" id="IPR058647">
    <property type="entry name" value="BSH_CzcB-like"/>
</dbReference>
<dbReference type="GO" id="GO:0030313">
    <property type="term" value="C:cell envelope"/>
    <property type="evidence" value="ECO:0007669"/>
    <property type="project" value="UniProtKB-SubCell"/>
</dbReference>
<name>A0A0N8GLI7_9CHLR</name>
<evidence type="ECO:0000313" key="5">
    <source>
        <dbReference type="EMBL" id="KPL72610.1"/>
    </source>
</evidence>
<dbReference type="OrthoDB" id="152946at2"/>
<accession>A0A0N8GLI7</accession>
<keyword evidence="6" id="KW-1185">Reference proteome</keyword>
<evidence type="ECO:0000313" key="6">
    <source>
        <dbReference type="Proteomes" id="UP000050430"/>
    </source>
</evidence>
<dbReference type="PANTHER" id="PTHR32347:SF23">
    <property type="entry name" value="BLL5650 PROTEIN"/>
    <property type="match status" value="1"/>
</dbReference>
<organism evidence="5 6">
    <name type="scientific">Leptolinea tardivitalis</name>
    <dbReference type="NCBI Taxonomy" id="229920"/>
    <lineage>
        <taxon>Bacteria</taxon>
        <taxon>Bacillati</taxon>
        <taxon>Chloroflexota</taxon>
        <taxon>Anaerolineae</taxon>
        <taxon>Anaerolineales</taxon>
        <taxon>Anaerolineaceae</taxon>
        <taxon>Leptolinea</taxon>
    </lineage>
</organism>
<dbReference type="STRING" id="229920.ADM99_05755"/>
<reference evidence="5 6" key="1">
    <citation type="submission" date="2015-07" db="EMBL/GenBank/DDBJ databases">
        <title>Genome sequence of Leptolinea tardivitalis DSM 16556.</title>
        <authorList>
            <person name="Hemp J."/>
            <person name="Ward L.M."/>
            <person name="Pace L.A."/>
            <person name="Fischer W.W."/>
        </authorList>
    </citation>
    <scope>NUCLEOTIDE SEQUENCE [LARGE SCALE GENOMIC DNA]</scope>
    <source>
        <strain evidence="5 6">YMTK-2</strain>
    </source>
</reference>
<feature type="coiled-coil region" evidence="3">
    <location>
        <begin position="118"/>
        <end position="147"/>
    </location>
</feature>
<gene>
    <name evidence="5" type="ORF">ADM99_05755</name>
</gene>
<protein>
    <recommendedName>
        <fullName evidence="4">CzcB-like barrel-sandwich hybrid domain-containing protein</fullName>
    </recommendedName>
</protein>
<dbReference type="Gene3D" id="2.40.30.170">
    <property type="match status" value="1"/>
</dbReference>
<comment type="caution">
    <text evidence="5">The sequence shown here is derived from an EMBL/GenBank/DDBJ whole genome shotgun (WGS) entry which is preliminary data.</text>
</comment>
<keyword evidence="2 3" id="KW-0175">Coiled coil</keyword>
<dbReference type="Pfam" id="PF25973">
    <property type="entry name" value="BSH_CzcB"/>
    <property type="match status" value="1"/>
</dbReference>
<evidence type="ECO:0000256" key="2">
    <source>
        <dbReference type="ARBA" id="ARBA00023054"/>
    </source>
</evidence>
<dbReference type="PROSITE" id="PS51257">
    <property type="entry name" value="PROKAR_LIPOPROTEIN"/>
    <property type="match status" value="1"/>
</dbReference>
<dbReference type="RefSeq" id="WP_062421337.1">
    <property type="nucleotide sequence ID" value="NZ_BBYA01000008.1"/>
</dbReference>
<comment type="subcellular location">
    <subcellularLocation>
        <location evidence="1">Cell envelope</location>
    </subcellularLocation>
</comment>
<feature type="domain" description="CzcB-like barrel-sandwich hybrid" evidence="4">
    <location>
        <begin position="58"/>
        <end position="305"/>
    </location>
</feature>
<sequence length="391" mass="42172">MNRIINGLVIIPAMVLLSSCAVIGKSPEPTQTVSSATVVAPRTLTEARVIPVHNAALSFSVPGIVDEVLVTEGQSVKEGDVIARLKGIDRAKAAITQAEVLKLTAQKNLDDFRDKTNVSKAEAELVLAKAQIELKNARDARKSLDYQQVSGAALDGLRATYYMALSDFKEAEDDYEPYKDRGEKDIERAEYLAKLSNARLAKDKALYNLNKALEMPDPEKIAKADARLALAEAALNDAQSTYDKVKDGPDASQLSILEAAVTNADAQLKSAQSSLNDLELIAPFSGTVISNDLKIGEAVSPANTVMLGDVSAWQVETTDLVELDIVNIHPGDKAVVTFDAIPSLKISGVVNRIKQMGVASKGDTTYTVTIDLDESDPRLLWNMKAFVAFEK</sequence>
<dbReference type="SUPFAM" id="SSF111369">
    <property type="entry name" value="HlyD-like secretion proteins"/>
    <property type="match status" value="2"/>
</dbReference>
<dbReference type="PRINTS" id="PR01490">
    <property type="entry name" value="RTXTOXIND"/>
</dbReference>
<dbReference type="EMBL" id="LGCK01000007">
    <property type="protein sequence ID" value="KPL72610.1"/>
    <property type="molecule type" value="Genomic_DNA"/>
</dbReference>
<evidence type="ECO:0000259" key="4">
    <source>
        <dbReference type="Pfam" id="PF25973"/>
    </source>
</evidence>
<evidence type="ECO:0000256" key="3">
    <source>
        <dbReference type="SAM" id="Coils"/>
    </source>
</evidence>
<proteinExistence type="predicted"/>
<dbReference type="Proteomes" id="UP000050430">
    <property type="component" value="Unassembled WGS sequence"/>
</dbReference>
<dbReference type="Gene3D" id="2.40.50.100">
    <property type="match status" value="1"/>
</dbReference>
<feature type="coiled-coil region" evidence="3">
    <location>
        <begin position="221"/>
        <end position="281"/>
    </location>
</feature>